<dbReference type="GO" id="GO:0005975">
    <property type="term" value="P:carbohydrate metabolic process"/>
    <property type="evidence" value="ECO:0007669"/>
    <property type="project" value="InterPro"/>
</dbReference>
<comment type="catalytic activity">
    <reaction evidence="1">
        <text>alpha-D-glucose 6-phosphate = beta-D-glucose 6-phosphate</text>
        <dbReference type="Rhea" id="RHEA:16249"/>
        <dbReference type="ChEBI" id="CHEBI:58225"/>
        <dbReference type="ChEBI" id="CHEBI:58247"/>
        <dbReference type="EC" id="5.1.3.15"/>
    </reaction>
</comment>
<dbReference type="CDD" id="cd09020">
    <property type="entry name" value="D-hex-6-P-epi_like"/>
    <property type="match status" value="1"/>
</dbReference>
<gene>
    <name evidence="6" type="primary">yeaD</name>
    <name evidence="6" type="ORF">NCTC10801_01314</name>
</gene>
<sequence>MNVKLIKQLTPELKLVQYNEIPVLELSHEVGTAKISLQGAQLLSWQPTHTQQDVIWLSEIEPFNLGEAIRGGIPICYPWFGKAGTPMHGYARLQLWKLVSFDIQSDEVHLHFLLETENAEDVAHIEMTFTDEFHLEFTNYCIEKEPQLALHTYFNVADITQTEIQQLPTTTFNVLTQQQETVSSTRVITENVECIYQANEQNAIADKINNRTIEIIHENASEIVAWNPWDKETSNMSKDGHNTMICVETARISERLGEKAIGLRIRVK</sequence>
<reference evidence="6 7" key="1">
    <citation type="submission" date="2018-06" db="EMBL/GenBank/DDBJ databases">
        <authorList>
            <consortium name="Pathogen Informatics"/>
            <person name="Doyle S."/>
        </authorList>
    </citation>
    <scope>NUCLEOTIDE SEQUENCE [LARGE SCALE GENOMIC DNA]</scope>
    <source>
        <strain evidence="6 7">NCTC10801</strain>
    </source>
</reference>
<keyword evidence="7" id="KW-1185">Reference proteome</keyword>
<dbReference type="PANTHER" id="PTHR11122">
    <property type="entry name" value="APOSPORY-ASSOCIATED PROTEIN C-RELATED"/>
    <property type="match status" value="1"/>
</dbReference>
<dbReference type="PIRSF" id="PIRSF016020">
    <property type="entry name" value="PHexose_mutarotase"/>
    <property type="match status" value="1"/>
</dbReference>
<dbReference type="EMBL" id="UFRQ01000003">
    <property type="protein sequence ID" value="SUT90872.1"/>
    <property type="molecule type" value="Genomic_DNA"/>
</dbReference>
<evidence type="ECO:0000313" key="6">
    <source>
        <dbReference type="EMBL" id="SUT90872.1"/>
    </source>
</evidence>
<name>A0A380TS72_9PAST</name>
<dbReference type="GO" id="GO:0047938">
    <property type="term" value="F:glucose-6-phosphate 1-epimerase activity"/>
    <property type="evidence" value="ECO:0007669"/>
    <property type="project" value="UniProtKB-UniRule"/>
</dbReference>
<dbReference type="GO" id="GO:0030246">
    <property type="term" value="F:carbohydrate binding"/>
    <property type="evidence" value="ECO:0007669"/>
    <property type="project" value="UniProtKB-UniRule"/>
</dbReference>
<proteinExistence type="inferred from homology"/>
<evidence type="ECO:0000256" key="3">
    <source>
        <dbReference type="ARBA" id="ARBA00023235"/>
    </source>
</evidence>
<feature type="active site" evidence="5">
    <location>
        <position position="248"/>
    </location>
</feature>
<comment type="similarity">
    <text evidence="2 4">Belongs to the glucose-6-phosphate 1-epimerase family.</text>
</comment>
<evidence type="ECO:0000256" key="2">
    <source>
        <dbReference type="ARBA" id="ARBA00005866"/>
    </source>
</evidence>
<dbReference type="InterPro" id="IPR008183">
    <property type="entry name" value="Aldose_1/G6P_1-epimerase"/>
</dbReference>
<dbReference type="Pfam" id="PF01263">
    <property type="entry name" value="Aldose_epim"/>
    <property type="match status" value="1"/>
</dbReference>
<evidence type="ECO:0000256" key="4">
    <source>
        <dbReference type="PIRNR" id="PIRNR016020"/>
    </source>
</evidence>
<evidence type="ECO:0000256" key="5">
    <source>
        <dbReference type="PIRSR" id="PIRSR016020-1"/>
    </source>
</evidence>
<dbReference type="OrthoDB" id="9790727at2"/>
<keyword evidence="3 4" id="KW-0413">Isomerase</keyword>
<accession>A0A380TS72</accession>
<dbReference type="EC" id="5.1.3.15" evidence="4"/>
<dbReference type="InterPro" id="IPR025532">
    <property type="entry name" value="G6P_1-epimerase"/>
</dbReference>
<dbReference type="Gene3D" id="2.70.98.10">
    <property type="match status" value="1"/>
</dbReference>
<organism evidence="6 7">
    <name type="scientific">[Actinobacillus] rossii</name>
    <dbReference type="NCBI Taxonomy" id="123820"/>
    <lineage>
        <taxon>Bacteria</taxon>
        <taxon>Pseudomonadati</taxon>
        <taxon>Pseudomonadota</taxon>
        <taxon>Gammaproteobacteria</taxon>
        <taxon>Pasteurellales</taxon>
        <taxon>Pasteurellaceae</taxon>
    </lineage>
</organism>
<feature type="active site" evidence="5">
    <location>
        <position position="151"/>
    </location>
</feature>
<dbReference type="AlphaFoldDB" id="A0A380TS72"/>
<dbReference type="InterPro" id="IPR011013">
    <property type="entry name" value="Gal_mutarotase_sf_dom"/>
</dbReference>
<dbReference type="Proteomes" id="UP000254649">
    <property type="component" value="Unassembled WGS sequence"/>
</dbReference>
<evidence type="ECO:0000313" key="7">
    <source>
        <dbReference type="Proteomes" id="UP000254649"/>
    </source>
</evidence>
<evidence type="ECO:0000256" key="1">
    <source>
        <dbReference type="ARBA" id="ARBA00001096"/>
    </source>
</evidence>
<dbReference type="InterPro" id="IPR014718">
    <property type="entry name" value="GH-type_carb-bd"/>
</dbReference>
<dbReference type="PANTHER" id="PTHR11122:SF13">
    <property type="entry name" value="GLUCOSE-6-PHOSPHATE 1-EPIMERASE"/>
    <property type="match status" value="1"/>
</dbReference>
<dbReference type="SUPFAM" id="SSF74650">
    <property type="entry name" value="Galactose mutarotase-like"/>
    <property type="match status" value="1"/>
</dbReference>
<protein>
    <recommendedName>
        <fullName evidence="4">Putative glucose-6-phosphate 1-epimerase</fullName>
        <ecNumber evidence="4">5.1.3.15</ecNumber>
    </recommendedName>
</protein>